<evidence type="ECO:0000313" key="30">
    <source>
        <dbReference type="RefSeq" id="XP_010494047.1"/>
    </source>
</evidence>
<evidence type="ECO:0000313" key="38">
    <source>
        <dbReference type="RefSeq" id="XP_019090401.1"/>
    </source>
</evidence>
<dbReference type="RefSeq" id="XP_010475590.1">
    <property type="nucleotide sequence ID" value="XM_010477288.2"/>
</dbReference>
<dbReference type="RefSeq" id="XP_010453091.1">
    <property type="nucleotide sequence ID" value="XM_010454789.2"/>
</dbReference>
<evidence type="ECO:0000256" key="3">
    <source>
        <dbReference type="ARBA" id="ARBA00022833"/>
    </source>
</evidence>
<dbReference type="Proteomes" id="UP000694864">
    <property type="component" value="Chromosome 9"/>
</dbReference>
<accession>A0ABM0WSM5</accession>
<dbReference type="Proteomes" id="UP000694864">
    <property type="component" value="Chromosome 13"/>
</dbReference>
<protein>
    <submittedName>
        <fullName evidence="9 10">Uncharacterized protein At4g04775-like</fullName>
    </submittedName>
</protein>
<evidence type="ECO:0000256" key="1">
    <source>
        <dbReference type="ARBA" id="ARBA00022723"/>
    </source>
</evidence>
<dbReference type="Proteomes" id="UP000694864">
    <property type="component" value="Chromosome 2"/>
</dbReference>
<dbReference type="RefSeq" id="XP_010512584.1">
    <property type="nucleotide sequence ID" value="XM_010514282.1"/>
</dbReference>
<dbReference type="Proteomes" id="UP000694864">
    <property type="component" value="Chromosome 4"/>
</dbReference>
<dbReference type="RefSeq" id="XP_010472187.1">
    <property type="nucleotide sequence ID" value="XM_010473885.2"/>
</dbReference>
<dbReference type="RefSeq" id="XP_010484147.1">
    <property type="nucleotide sequence ID" value="XM_010485845.2"/>
</dbReference>
<dbReference type="PANTHER" id="PTHR33248">
    <property type="entry name" value="ZINC ION-BINDING PROTEIN"/>
    <property type="match status" value="1"/>
</dbReference>
<dbReference type="GeneID" id="104769770"/>
<dbReference type="GeneID" id="104725376"/>
<evidence type="ECO:0000313" key="13">
    <source>
        <dbReference type="RefSeq" id="XP_010436430.1"/>
    </source>
</evidence>
<dbReference type="GeneID" id="104699765"/>
<dbReference type="Proteomes" id="UP000694864">
    <property type="component" value="Chromosome 12"/>
</dbReference>
<dbReference type="RefSeq" id="XP_010513883.1">
    <property type="nucleotide sequence ID" value="XM_010515581.2"/>
</dbReference>
<evidence type="ECO:0000313" key="15">
    <source>
        <dbReference type="RefSeq" id="XP_010443744.1"/>
    </source>
</evidence>
<dbReference type="InterPro" id="IPR010666">
    <property type="entry name" value="Znf_GRF"/>
</dbReference>
<name>A0ABM0WSM5_CAMSA</name>
<evidence type="ECO:0000313" key="36">
    <source>
        <dbReference type="RefSeq" id="XP_010514246.1"/>
    </source>
</evidence>
<dbReference type="RefSeq" id="XP_010413417.1">
    <property type="nucleotide sequence ID" value="XM_010415115.2"/>
</dbReference>
<evidence type="ECO:0000259" key="7">
    <source>
        <dbReference type="PROSITE" id="PS51999"/>
    </source>
</evidence>
<evidence type="ECO:0000256" key="6">
    <source>
        <dbReference type="SAM" id="Phobius"/>
    </source>
</evidence>
<dbReference type="Proteomes" id="UP000694864">
    <property type="component" value="Chromosome 18"/>
</dbReference>
<organism evidence="8 26">
    <name type="scientific">Camelina sativa</name>
    <name type="common">False flax</name>
    <name type="synonym">Myagrum sativum</name>
    <dbReference type="NCBI Taxonomy" id="90675"/>
    <lineage>
        <taxon>Eukaryota</taxon>
        <taxon>Viridiplantae</taxon>
        <taxon>Streptophyta</taxon>
        <taxon>Embryophyta</taxon>
        <taxon>Tracheophyta</taxon>
        <taxon>Spermatophyta</taxon>
        <taxon>Magnoliopsida</taxon>
        <taxon>eudicotyledons</taxon>
        <taxon>Gunneridae</taxon>
        <taxon>Pentapetalae</taxon>
        <taxon>rosids</taxon>
        <taxon>malvids</taxon>
        <taxon>Brassicales</taxon>
        <taxon>Brassicaceae</taxon>
        <taxon>Camelineae</taxon>
        <taxon>Camelina</taxon>
    </lineage>
</organism>
<dbReference type="GeneID" id="104699759"/>
<keyword evidence="3" id="KW-0862">Zinc</keyword>
<dbReference type="RefSeq" id="XP_010515394.1">
    <property type="nucleotide sequence ID" value="XM_010517092.2"/>
</dbReference>
<dbReference type="RefSeq" id="XP_010492355.1">
    <property type="nucleotide sequence ID" value="XM_010494053.2"/>
</dbReference>
<dbReference type="RefSeq" id="XP_010475143.1">
    <property type="nucleotide sequence ID" value="XM_010476841.1"/>
</dbReference>
<dbReference type="Proteomes" id="UP000694864">
    <property type="component" value="Chromosome 6"/>
</dbReference>
<dbReference type="RefSeq" id="XP_010514246.1">
    <property type="nucleotide sequence ID" value="XM_010515944.2"/>
</dbReference>
<evidence type="ECO:0000313" key="33">
    <source>
        <dbReference type="RefSeq" id="XP_010510469.1"/>
    </source>
</evidence>
<keyword evidence="6" id="KW-1133">Transmembrane helix</keyword>
<dbReference type="RefSeq" id="XP_010494047.1">
    <property type="nucleotide sequence ID" value="XM_010495745.2"/>
</dbReference>
<sequence>MSTVSGGSSGSSNVRQRGFVVGVPKRCWCGEHIVAKNSKSEPNPSRRYFRCREAAAKKLVNDNHIFKWVDEALLDEVATLGVQFERVKEEMKERTIETLQEQKLKFEKMQMEFEKELCERVEEVLLEAKAELQCRMNKSIIVCVFGFMILFALFKLV</sequence>
<dbReference type="GeneID" id="104735165"/>
<evidence type="ECO:0000313" key="10">
    <source>
        <dbReference type="RefSeq" id="XP_010413406.1"/>
    </source>
</evidence>
<evidence type="ECO:0000313" key="14">
    <source>
        <dbReference type="RefSeq" id="XP_010442343.1"/>
    </source>
</evidence>
<evidence type="ECO:0000313" key="28">
    <source>
        <dbReference type="RefSeq" id="XP_010484147.1"/>
    </source>
</evidence>
<evidence type="ECO:0000313" key="18">
    <source>
        <dbReference type="RefSeq" id="XP_010453197.1"/>
    </source>
</evidence>
<dbReference type="GeneID" id="104699717"/>
<dbReference type="GeneID" id="104751840"/>
<evidence type="ECO:0000313" key="8">
    <source>
        <dbReference type="Proteomes" id="UP000694864"/>
    </source>
</evidence>
<dbReference type="GeneID" id="104731496"/>
<dbReference type="RefSeq" id="XP_010461436.1">
    <property type="nucleotide sequence ID" value="XM_010463134.2"/>
</dbReference>
<gene>
    <name evidence="26" type="primary">LOC104754981</name>
    <name evidence="9" type="synonym">LOC104699717</name>
    <name evidence="10" type="synonym">LOC104699759</name>
    <name evidence="11" type="synonym">LOC104699765</name>
    <name evidence="12" type="synonym">LOC104712466</name>
    <name evidence="13" type="synonym">LOC104720177</name>
    <name evidence="14" type="synonym">LOC104725376</name>
    <name evidence="15" type="synonym">LOC104726559</name>
    <name evidence="16" type="synonym">LOC104731496</name>
    <name evidence="17" type="synonym">LOC104735071</name>
    <name evidence="18" type="synonym">LOC104735165</name>
    <name evidence="19" type="synonym">LOC104736556</name>
    <name evidence="20" type="synonym">LOC104742161</name>
    <name evidence="21" type="synonym">LOC104744568</name>
    <name evidence="22" type="synonym">LOC104744569</name>
    <name evidence="23" type="synonym">LOC104745829</name>
    <name evidence="24" type="synonym">LOC104751840</name>
    <name evidence="25" type="synonym">LOC104754620</name>
    <name evidence="27" type="synonym">LOC104761858</name>
    <name evidence="28" type="synonym">LOC104762531</name>
    <name evidence="29" type="synonym">LOC104769770</name>
    <name evidence="30" type="synonym">LOC104771248</name>
    <name evidence="31" type="synonym">LOC104778194</name>
    <name evidence="32" type="synonym">LOC104783583</name>
    <name evidence="33" type="synonym">LOC104786721</name>
    <name evidence="34" type="synonym">LOC104788513</name>
    <name evidence="35" type="synonym">LOC104789918</name>
    <name evidence="36" type="synonym">LOC104790238</name>
    <name evidence="37" type="synonym">LOC104791259</name>
    <name evidence="38" type="synonym">LOC109128473</name>
</gene>
<evidence type="ECO:0000256" key="5">
    <source>
        <dbReference type="SAM" id="Coils"/>
    </source>
</evidence>
<dbReference type="Proteomes" id="UP000694864">
    <property type="component" value="Chromosome 20"/>
</dbReference>
<dbReference type="GeneID" id="104762531"/>
<dbReference type="RefSeq" id="XP_010507026.1">
    <property type="nucleotide sequence ID" value="XM_010508724.1"/>
</dbReference>
<dbReference type="RefSeq" id="XP_019090401.1">
    <property type="nucleotide sequence ID" value="XM_019234856.1"/>
</dbReference>
<keyword evidence="2 4" id="KW-0863">Zinc-finger</keyword>
<evidence type="ECO:0000313" key="22">
    <source>
        <dbReference type="RefSeq" id="XP_010463946.1"/>
    </source>
</evidence>
<dbReference type="RefSeq" id="XP_010510469.1">
    <property type="nucleotide sequence ID" value="XM_010512167.2"/>
</dbReference>
<evidence type="ECO:0000313" key="19">
    <source>
        <dbReference type="RefSeq" id="XP_010454861.1"/>
    </source>
</evidence>
<dbReference type="Proteomes" id="UP000694864">
    <property type="component" value="Chromosome 17"/>
</dbReference>
<dbReference type="GeneID" id="104786721"/>
<reference evidence="8" key="1">
    <citation type="journal article" date="1997" name="Nucleic Acids Res.">
        <title>tRNAscan-SE: a program for improved detection of transfer RNA genes in genomic sequence.</title>
        <authorList>
            <person name="Lowe T.M."/>
            <person name="Eddy S.R."/>
        </authorList>
    </citation>
    <scope>NUCLEOTIDE SEQUENCE [LARGE SCALE GENOMIC DNA]</scope>
    <source>
        <strain evidence="8">r\DH55</strain>
    </source>
</reference>
<dbReference type="GeneID" id="104742161"/>
<dbReference type="GeneID" id="104736556"/>
<evidence type="ECO:0000313" key="25">
    <source>
        <dbReference type="RefSeq" id="XP_010475143.1"/>
    </source>
</evidence>
<dbReference type="GeneID" id="104789918"/>
<keyword evidence="6" id="KW-0812">Transmembrane</keyword>
<dbReference type="GeneID" id="104791259"/>
<dbReference type="RefSeq" id="XP_010427670.1">
    <property type="nucleotide sequence ID" value="XM_010429368.2"/>
</dbReference>
<evidence type="ECO:0000313" key="35">
    <source>
        <dbReference type="RefSeq" id="XP_010513883.1"/>
    </source>
</evidence>
<dbReference type="Proteomes" id="UP000694864">
    <property type="component" value="Chromosome 3"/>
</dbReference>
<evidence type="ECO:0000313" key="24">
    <source>
        <dbReference type="RefSeq" id="XP_010472187.1"/>
    </source>
</evidence>
<dbReference type="Proteomes" id="UP000694864">
    <property type="component" value="Chromosome 5"/>
</dbReference>
<dbReference type="GeneID" id="104783583"/>
<dbReference type="RefSeq" id="XP_010463945.1">
    <property type="nucleotide sequence ID" value="XM_010465643.2"/>
</dbReference>
<evidence type="ECO:0000313" key="37">
    <source>
        <dbReference type="RefSeq" id="XP_010515394.1"/>
    </source>
</evidence>
<dbReference type="RefSeq" id="XP_010454861.1">
    <property type="nucleotide sequence ID" value="XM_010456559.2"/>
</dbReference>
<dbReference type="Proteomes" id="UP000694864">
    <property type="component" value="Chromosome 11"/>
</dbReference>
<evidence type="ECO:0000313" key="26">
    <source>
        <dbReference type="RefSeq" id="XP_010475590.1"/>
    </source>
</evidence>
<reference evidence="8" key="2">
    <citation type="journal article" date="2014" name="Nat. Commun.">
        <title>The emerging biofuel crop Camelina sativa retains a highly undifferentiated hexaploid genome structure.</title>
        <authorList>
            <person name="Kagale S."/>
            <person name="Koh C."/>
            <person name="Nixon J."/>
            <person name="Bollina V."/>
            <person name="Clarke W.E."/>
            <person name="Tuteja R."/>
            <person name="Spillane C."/>
            <person name="Robinson S.J."/>
            <person name="Links M.G."/>
            <person name="Clarke C."/>
            <person name="Higgins E.E."/>
            <person name="Huebert T."/>
            <person name="Sharpe A.G."/>
            <person name="Parkin I.A."/>
        </authorList>
    </citation>
    <scope>NUCLEOTIDE SEQUENCE [LARGE SCALE GENOMIC DNA]</scope>
    <source>
        <strain evidence="8">r\DH55</strain>
    </source>
</reference>
<feature type="transmembrane region" description="Helical" evidence="6">
    <location>
        <begin position="139"/>
        <end position="156"/>
    </location>
</feature>
<dbReference type="GeneID" id="104744568"/>
<dbReference type="RefSeq" id="XP_010413361.1">
    <property type="nucleotide sequence ID" value="XM_010415059.2"/>
</dbReference>
<dbReference type="RefSeq" id="XP_010500888.1">
    <property type="nucleotide sequence ID" value="XM_010502586.2"/>
</dbReference>
<evidence type="ECO:0000313" key="11">
    <source>
        <dbReference type="RefSeq" id="XP_010413417.1"/>
    </source>
</evidence>
<dbReference type="Proteomes" id="UP000694864">
    <property type="component" value="Chromosome 7"/>
</dbReference>
<dbReference type="GeneID" id="104788513"/>
<evidence type="ECO:0000256" key="2">
    <source>
        <dbReference type="ARBA" id="ARBA00022771"/>
    </source>
</evidence>
<dbReference type="RefSeq" id="XP_010442343.1">
    <property type="nucleotide sequence ID" value="XM_010444041.2"/>
</dbReference>
<evidence type="ECO:0000313" key="20">
    <source>
        <dbReference type="RefSeq" id="XP_010461436.1"/>
    </source>
</evidence>
<dbReference type="GeneID" id="104761858"/>
<dbReference type="GeneID" id="104735071"/>
<dbReference type="RefSeq" id="XP_010453197.1">
    <property type="nucleotide sequence ID" value="XM_010454895.2"/>
</dbReference>
<evidence type="ECO:0000313" key="31">
    <source>
        <dbReference type="RefSeq" id="XP_010500888.1"/>
    </source>
</evidence>
<dbReference type="GeneID" id="109128473"/>
<dbReference type="RefSeq" id="XP_010483304.1">
    <property type="nucleotide sequence ID" value="XM_010485002.2"/>
</dbReference>
<dbReference type="GeneID" id="104745829"/>
<keyword evidence="8" id="KW-1185">Reference proteome</keyword>
<feature type="domain" description="GRF-type" evidence="7">
    <location>
        <begin position="27"/>
        <end position="72"/>
    </location>
</feature>
<dbReference type="RefSeq" id="XP_010449185.1">
    <property type="nucleotide sequence ID" value="XM_010450883.2"/>
</dbReference>
<evidence type="ECO:0000313" key="21">
    <source>
        <dbReference type="RefSeq" id="XP_010463945.1"/>
    </source>
</evidence>
<evidence type="ECO:0000313" key="34">
    <source>
        <dbReference type="RefSeq" id="XP_010512584.1"/>
    </source>
</evidence>
<dbReference type="GeneID" id="104726559"/>
<evidence type="ECO:0000313" key="17">
    <source>
        <dbReference type="RefSeq" id="XP_010453091.1"/>
    </source>
</evidence>
<evidence type="ECO:0000313" key="12">
    <source>
        <dbReference type="RefSeq" id="XP_010427670.1"/>
    </source>
</evidence>
<dbReference type="GeneID" id="104744569"/>
<dbReference type="GeneID" id="104712466"/>
<evidence type="ECO:0000313" key="27">
    <source>
        <dbReference type="RefSeq" id="XP_010483304.1"/>
    </source>
</evidence>
<dbReference type="RefSeq" id="XP_010443744.1">
    <property type="nucleotide sequence ID" value="XM_010445442.2"/>
</dbReference>
<dbReference type="Proteomes" id="UP000694864">
    <property type="component" value="Chromosome 16"/>
</dbReference>
<dbReference type="GeneID" id="104778194"/>
<dbReference type="Proteomes" id="UP000694864">
    <property type="component" value="Chromosome 15"/>
</dbReference>
<dbReference type="GeneID" id="104754981"/>
<dbReference type="GeneID" id="104754620"/>
<feature type="coiled-coil region" evidence="5">
    <location>
        <begin position="92"/>
        <end position="131"/>
    </location>
</feature>
<proteinExistence type="predicted"/>
<evidence type="ECO:0000313" key="32">
    <source>
        <dbReference type="RefSeq" id="XP_010507026.1"/>
    </source>
</evidence>
<dbReference type="RefSeq" id="XP_010436430.1">
    <property type="nucleotide sequence ID" value="XM_010438128.2"/>
</dbReference>
<dbReference type="Proteomes" id="UP000694864">
    <property type="component" value="Chromosome 14"/>
</dbReference>
<evidence type="ECO:0000313" key="29">
    <source>
        <dbReference type="RefSeq" id="XP_010492355.1"/>
    </source>
</evidence>
<keyword evidence="5" id="KW-0175">Coiled coil</keyword>
<dbReference type="RefSeq" id="XP_010465486.1">
    <property type="nucleotide sequence ID" value="XM_010467184.2"/>
</dbReference>
<reference evidence="9 10" key="3">
    <citation type="submission" date="2025-05" db="UniProtKB">
        <authorList>
            <consortium name="RefSeq"/>
        </authorList>
    </citation>
    <scope>IDENTIFICATION</scope>
    <source>
        <tissue evidence="9 10">Leaf</tissue>
    </source>
</reference>
<keyword evidence="1" id="KW-0479">Metal-binding</keyword>
<dbReference type="RefSeq" id="XP_010463946.1">
    <property type="nucleotide sequence ID" value="XM_010465644.2"/>
</dbReference>
<dbReference type="GeneID" id="104790238"/>
<evidence type="ECO:0000313" key="16">
    <source>
        <dbReference type="RefSeq" id="XP_010449185.1"/>
    </source>
</evidence>
<evidence type="ECO:0000313" key="23">
    <source>
        <dbReference type="RefSeq" id="XP_010465486.1"/>
    </source>
</evidence>
<dbReference type="GeneID" id="104771248"/>
<keyword evidence="6" id="KW-0472">Membrane</keyword>
<dbReference type="RefSeq" id="XP_010413406.1">
    <property type="nucleotide sequence ID" value="XM_010415104.2"/>
</dbReference>
<dbReference type="GeneID" id="104720177"/>
<dbReference type="PROSITE" id="PS51999">
    <property type="entry name" value="ZF_GRF"/>
    <property type="match status" value="1"/>
</dbReference>
<evidence type="ECO:0000256" key="4">
    <source>
        <dbReference type="PROSITE-ProRule" id="PRU01343"/>
    </source>
</evidence>
<dbReference type="Proteomes" id="UP000694864">
    <property type="component" value="Chromosome 10"/>
</dbReference>
<evidence type="ECO:0000313" key="9">
    <source>
        <dbReference type="RefSeq" id="XP_010413361.1"/>
    </source>
</evidence>